<organism evidence="2 3">
    <name type="scientific">Fasciolopsis buskii</name>
    <dbReference type="NCBI Taxonomy" id="27845"/>
    <lineage>
        <taxon>Eukaryota</taxon>
        <taxon>Metazoa</taxon>
        <taxon>Spiralia</taxon>
        <taxon>Lophotrochozoa</taxon>
        <taxon>Platyhelminthes</taxon>
        <taxon>Trematoda</taxon>
        <taxon>Digenea</taxon>
        <taxon>Plagiorchiida</taxon>
        <taxon>Echinostomata</taxon>
        <taxon>Echinostomatoidea</taxon>
        <taxon>Fasciolidae</taxon>
        <taxon>Fasciolopsis</taxon>
    </lineage>
</organism>
<evidence type="ECO:0000313" key="3">
    <source>
        <dbReference type="Proteomes" id="UP000728185"/>
    </source>
</evidence>
<proteinExistence type="predicted"/>
<gene>
    <name evidence="2" type="ORF">FBUS_08325</name>
</gene>
<evidence type="ECO:0000313" key="2">
    <source>
        <dbReference type="EMBL" id="KAA0185317.1"/>
    </source>
</evidence>
<keyword evidence="3" id="KW-1185">Reference proteome</keyword>
<dbReference type="AlphaFoldDB" id="A0A8E0VEN7"/>
<dbReference type="EMBL" id="LUCM01010557">
    <property type="protein sequence ID" value="KAA0185317.1"/>
    <property type="molecule type" value="Genomic_DNA"/>
</dbReference>
<evidence type="ECO:0000256" key="1">
    <source>
        <dbReference type="SAM" id="MobiDB-lite"/>
    </source>
</evidence>
<accession>A0A8E0VEN7</accession>
<name>A0A8E0VEN7_9TREM</name>
<dbReference type="Proteomes" id="UP000728185">
    <property type="component" value="Unassembled WGS sequence"/>
</dbReference>
<dbReference type="OrthoDB" id="10554802at2759"/>
<feature type="compositionally biased region" description="Low complexity" evidence="1">
    <location>
        <begin position="160"/>
        <end position="170"/>
    </location>
</feature>
<comment type="caution">
    <text evidence="2">The sequence shown here is derived from an EMBL/GenBank/DDBJ whole genome shotgun (WGS) entry which is preliminary data.</text>
</comment>
<feature type="region of interest" description="Disordered" evidence="1">
    <location>
        <begin position="347"/>
        <end position="390"/>
    </location>
</feature>
<protein>
    <submittedName>
        <fullName evidence="2">Uncharacterized protein</fullName>
    </submittedName>
</protein>
<reference evidence="2" key="1">
    <citation type="submission" date="2019-05" db="EMBL/GenBank/DDBJ databases">
        <title>Annotation for the trematode Fasciolopsis buski.</title>
        <authorList>
            <person name="Choi Y.-J."/>
        </authorList>
    </citation>
    <scope>NUCLEOTIDE SEQUENCE</scope>
    <source>
        <strain evidence="2">HT</strain>
        <tissue evidence="2">Whole worm</tissue>
    </source>
</reference>
<feature type="compositionally biased region" description="Polar residues" evidence="1">
    <location>
        <begin position="171"/>
        <end position="193"/>
    </location>
</feature>
<feature type="region of interest" description="Disordered" evidence="1">
    <location>
        <begin position="160"/>
        <end position="199"/>
    </location>
</feature>
<sequence>MESLCLLHIVQTHFHFKQGQQKYQPAVGQPKNTSAHHFESEPLPECSSTSNCLHTSAPPRGHPDHEPVFAIAKRLDDTQFSRRQQNVHIICNTEDDSVSAHDRQLLAEHQKHQFGTQLLDSGLPETPTSGIPLLAGSDKNVPAFLPPDWAPCMSSPAVPKLLPSRLSPSLQTKQKQHQGNYQEKQISPTSPQTVDGPPQVTAEVVDGTVVQLRRADFEYQTVFFKFLGKHNAGGVKREAEPCAHHALAQRASNRHTSHEPSDLVNRQSQSGMPVVGIHRDKFLDRGRHVWKRRSLFEPSRNPTPAIPDSVWRSQSDESLASGVHATDQYFSGGGDFSGRFHVNLHSEMSSHPKKRGSCEDGRRRVSFGSTGLIRRKDMDVGGMRHPQKVC</sequence>